<feature type="transmembrane region" description="Helical" evidence="2">
    <location>
        <begin position="224"/>
        <end position="241"/>
    </location>
</feature>
<feature type="transmembrane region" description="Helical" evidence="2">
    <location>
        <begin position="185"/>
        <end position="204"/>
    </location>
</feature>
<feature type="transmembrane region" description="Helical" evidence="2">
    <location>
        <begin position="48"/>
        <end position="71"/>
    </location>
</feature>
<dbReference type="Pfam" id="PF13367">
    <property type="entry name" value="PrsW-protease"/>
    <property type="match status" value="1"/>
</dbReference>
<feature type="compositionally biased region" description="Pro residues" evidence="1">
    <location>
        <begin position="1"/>
        <end position="10"/>
    </location>
</feature>
<dbReference type="PANTHER" id="PTHR36844:SF1">
    <property type="entry name" value="PROTEASE PRSW"/>
    <property type="match status" value="1"/>
</dbReference>
<proteinExistence type="predicted"/>
<keyword evidence="3" id="KW-0378">Hydrolase</keyword>
<name>A0ABT5TU66_9MICO</name>
<keyword evidence="2" id="KW-0472">Membrane</keyword>
<keyword evidence="4" id="KW-1185">Reference proteome</keyword>
<gene>
    <name evidence="3" type="ORF">PU560_03315</name>
</gene>
<keyword evidence="2" id="KW-1133">Transmembrane helix</keyword>
<sequence length="399" mass="42588">MSWPPQPPAGPAGRSTWSGGPAPVPRPTHGATDYGGWRSPRRHRRGAVVVEVLGVAIGAVGLLWVLGQVVLMGGPEVTAVAAALAVLPLVGVLATIAWVDRWEPEPRGLLLAALLWGAGVATGVSIVLNDTFSMVVYTATGSTDAATFLSAVVSAPVVEESAKGVGLLLIFLLRRRFFDGPVDGIVYAGTVAAGFAFVENVLYFVQYSDTVLQTFVVRGVQSPFAHLLFTACMGLALGVAARSRNRGAWVGLLPLGWLAAVLLHALWNGSAAFGVHSVVYVVFQVPFFVGVVVLVVWLRSRERAVIARQLREYASAGWFVPHEVEMLTSLPARRAARSWARDRGAGREMRDFQRAAVELALYRERAVNGRAHLRGRADEQRLLGVVTTARAAFAGAGRG</sequence>
<evidence type="ECO:0000256" key="2">
    <source>
        <dbReference type="SAM" id="Phobius"/>
    </source>
</evidence>
<dbReference type="InterPro" id="IPR026898">
    <property type="entry name" value="PrsW"/>
</dbReference>
<keyword evidence="2" id="KW-0812">Transmembrane</keyword>
<evidence type="ECO:0000313" key="4">
    <source>
        <dbReference type="Proteomes" id="UP001165561"/>
    </source>
</evidence>
<keyword evidence="3" id="KW-0645">Protease</keyword>
<feature type="transmembrane region" description="Helical" evidence="2">
    <location>
        <begin position="148"/>
        <end position="173"/>
    </location>
</feature>
<protein>
    <submittedName>
        <fullName evidence="3">PrsW family intramembrane metalloprotease</fullName>
    </submittedName>
</protein>
<evidence type="ECO:0000256" key="1">
    <source>
        <dbReference type="SAM" id="MobiDB-lite"/>
    </source>
</evidence>
<keyword evidence="3" id="KW-0482">Metalloprotease</keyword>
<feature type="transmembrane region" description="Helical" evidence="2">
    <location>
        <begin position="248"/>
        <end position="267"/>
    </location>
</feature>
<organism evidence="3 4">
    <name type="scientific">Georgenia halotolerans</name>
    <dbReference type="NCBI Taxonomy" id="3028317"/>
    <lineage>
        <taxon>Bacteria</taxon>
        <taxon>Bacillati</taxon>
        <taxon>Actinomycetota</taxon>
        <taxon>Actinomycetes</taxon>
        <taxon>Micrococcales</taxon>
        <taxon>Bogoriellaceae</taxon>
        <taxon>Georgenia</taxon>
    </lineage>
</organism>
<accession>A0ABT5TU66</accession>
<dbReference type="EMBL" id="JARACI010000521">
    <property type="protein sequence ID" value="MDD9205497.1"/>
    <property type="molecule type" value="Genomic_DNA"/>
</dbReference>
<feature type="transmembrane region" description="Helical" evidence="2">
    <location>
        <begin position="77"/>
        <end position="99"/>
    </location>
</feature>
<comment type="caution">
    <text evidence="3">The sequence shown here is derived from an EMBL/GenBank/DDBJ whole genome shotgun (WGS) entry which is preliminary data.</text>
</comment>
<feature type="region of interest" description="Disordered" evidence="1">
    <location>
        <begin position="1"/>
        <end position="38"/>
    </location>
</feature>
<reference evidence="3" key="1">
    <citation type="submission" date="2023-02" db="EMBL/GenBank/DDBJ databases">
        <title>Georgenia sp.10Sc9-8, isolated from a soil sample collected from the Taklamakan desert.</title>
        <authorList>
            <person name="Liu S."/>
        </authorList>
    </citation>
    <scope>NUCLEOTIDE SEQUENCE</scope>
    <source>
        <strain evidence="3">10Sc9-8</strain>
    </source>
</reference>
<dbReference type="PANTHER" id="PTHR36844">
    <property type="entry name" value="PROTEASE PRSW"/>
    <property type="match status" value="1"/>
</dbReference>
<dbReference type="GO" id="GO:0008237">
    <property type="term" value="F:metallopeptidase activity"/>
    <property type="evidence" value="ECO:0007669"/>
    <property type="project" value="UniProtKB-KW"/>
</dbReference>
<feature type="transmembrane region" description="Helical" evidence="2">
    <location>
        <begin position="108"/>
        <end position="128"/>
    </location>
</feature>
<dbReference type="Proteomes" id="UP001165561">
    <property type="component" value="Unassembled WGS sequence"/>
</dbReference>
<feature type="transmembrane region" description="Helical" evidence="2">
    <location>
        <begin position="273"/>
        <end position="298"/>
    </location>
</feature>
<evidence type="ECO:0000313" key="3">
    <source>
        <dbReference type="EMBL" id="MDD9205497.1"/>
    </source>
</evidence>